<name>A0A4U6UE73_SETVI</name>
<proteinExistence type="predicted"/>
<dbReference type="Gramene" id="TKW13533">
    <property type="protein sequence ID" value="TKW13533"/>
    <property type="gene ID" value="SEVIR_5G107850v2"/>
</dbReference>
<dbReference type="AlphaFoldDB" id="A0A4U6UE73"/>
<feature type="transmembrane region" description="Helical" evidence="1">
    <location>
        <begin position="92"/>
        <end position="114"/>
    </location>
</feature>
<dbReference type="EMBL" id="CM016556">
    <property type="protein sequence ID" value="TKW13532.1"/>
    <property type="molecule type" value="Genomic_DNA"/>
</dbReference>
<feature type="transmembrane region" description="Helical" evidence="1">
    <location>
        <begin position="126"/>
        <end position="150"/>
    </location>
</feature>
<feature type="transmembrane region" description="Helical" evidence="1">
    <location>
        <begin position="162"/>
        <end position="184"/>
    </location>
</feature>
<gene>
    <name evidence="2" type="ORF">SEVIR_5G107850v2</name>
</gene>
<evidence type="ECO:0000256" key="1">
    <source>
        <dbReference type="SAM" id="Phobius"/>
    </source>
</evidence>
<evidence type="ECO:0000313" key="2">
    <source>
        <dbReference type="EMBL" id="TKW13532.1"/>
    </source>
</evidence>
<sequence length="188" mass="20338">MAEEIKMHKQLAAPLLPPPVETKKQQHQAHASPPFPAARLVSLWGLYNSGVVALTFVFIHTLNFIKSCVWDLPPWVYRPLEMTDAEDARASALLLGSIWCTVAQAAAAAPVLLLAGHRCRRIRRALAYVVLAAAVASHCMHASAVRIILVAADPGYNVVNRILAVAPIFVFAVGDLVCFLALLVGSEE</sequence>
<feature type="transmembrane region" description="Helical" evidence="1">
    <location>
        <begin position="44"/>
        <end position="65"/>
    </location>
</feature>
<accession>A0A4U6UE73</accession>
<dbReference type="EMBL" id="CM016556">
    <property type="protein sequence ID" value="TKW13533.1"/>
    <property type="molecule type" value="Genomic_DNA"/>
</dbReference>
<protein>
    <submittedName>
        <fullName evidence="2">Uncharacterized protein</fullName>
    </submittedName>
</protein>
<reference evidence="2 3" key="1">
    <citation type="submission" date="2019-03" db="EMBL/GenBank/DDBJ databases">
        <title>WGS assembly of Setaria viridis.</title>
        <authorList>
            <person name="Huang P."/>
            <person name="Jenkins J."/>
            <person name="Grimwood J."/>
            <person name="Barry K."/>
            <person name="Healey A."/>
            <person name="Mamidi S."/>
            <person name="Sreedasyam A."/>
            <person name="Shu S."/>
            <person name="Feldman M."/>
            <person name="Wu J."/>
            <person name="Yu Y."/>
            <person name="Chen C."/>
            <person name="Johnson J."/>
            <person name="Rokhsar D."/>
            <person name="Baxter I."/>
            <person name="Schmutz J."/>
            <person name="Brutnell T."/>
            <person name="Kellogg E."/>
        </authorList>
    </citation>
    <scope>NUCLEOTIDE SEQUENCE [LARGE SCALE GENOMIC DNA]</scope>
    <source>
        <strain evidence="3">cv. A10</strain>
    </source>
</reference>
<keyword evidence="3" id="KW-1185">Reference proteome</keyword>
<evidence type="ECO:0000313" key="3">
    <source>
        <dbReference type="Proteomes" id="UP000298652"/>
    </source>
</evidence>
<keyword evidence="1" id="KW-0472">Membrane</keyword>
<keyword evidence="1" id="KW-0812">Transmembrane</keyword>
<keyword evidence="1" id="KW-1133">Transmembrane helix</keyword>
<dbReference type="Gramene" id="TKW13532">
    <property type="protein sequence ID" value="TKW13532"/>
    <property type="gene ID" value="SEVIR_5G107850v2"/>
</dbReference>
<dbReference type="OMA" id="DQCVCAE"/>
<organism evidence="2 3">
    <name type="scientific">Setaria viridis</name>
    <name type="common">Green bristlegrass</name>
    <name type="synonym">Setaria italica subsp. viridis</name>
    <dbReference type="NCBI Taxonomy" id="4556"/>
    <lineage>
        <taxon>Eukaryota</taxon>
        <taxon>Viridiplantae</taxon>
        <taxon>Streptophyta</taxon>
        <taxon>Embryophyta</taxon>
        <taxon>Tracheophyta</taxon>
        <taxon>Spermatophyta</taxon>
        <taxon>Magnoliopsida</taxon>
        <taxon>Liliopsida</taxon>
        <taxon>Poales</taxon>
        <taxon>Poaceae</taxon>
        <taxon>PACMAD clade</taxon>
        <taxon>Panicoideae</taxon>
        <taxon>Panicodae</taxon>
        <taxon>Paniceae</taxon>
        <taxon>Cenchrinae</taxon>
        <taxon>Setaria</taxon>
    </lineage>
</organism>
<dbReference type="Proteomes" id="UP000298652">
    <property type="component" value="Chromosome 5"/>
</dbReference>